<feature type="compositionally biased region" description="Basic and acidic residues" evidence="1">
    <location>
        <begin position="250"/>
        <end position="266"/>
    </location>
</feature>
<dbReference type="AlphaFoldDB" id="A0A9P8LCY6"/>
<reference evidence="2" key="1">
    <citation type="submission" date="2021-03" db="EMBL/GenBank/DDBJ databases">
        <title>Comparative genomics and phylogenomic investigation of the class Geoglossomycetes provide insights into ecological specialization and systematics.</title>
        <authorList>
            <person name="Melie T."/>
            <person name="Pirro S."/>
            <person name="Miller A.N."/>
            <person name="Quandt A."/>
        </authorList>
    </citation>
    <scope>NUCLEOTIDE SEQUENCE</scope>
    <source>
        <strain evidence="2">CAQ_001_2017</strain>
    </source>
</reference>
<dbReference type="Proteomes" id="UP000750711">
    <property type="component" value="Unassembled WGS sequence"/>
</dbReference>
<protein>
    <submittedName>
        <fullName evidence="2">Uncharacterized protein</fullName>
    </submittedName>
</protein>
<keyword evidence="3" id="KW-1185">Reference proteome</keyword>
<proteinExistence type="predicted"/>
<comment type="caution">
    <text evidence="2">The sequence shown here is derived from an EMBL/GenBank/DDBJ whole genome shotgun (WGS) entry which is preliminary data.</text>
</comment>
<feature type="region of interest" description="Disordered" evidence="1">
    <location>
        <begin position="20"/>
        <end position="53"/>
    </location>
</feature>
<evidence type="ECO:0000256" key="1">
    <source>
        <dbReference type="SAM" id="MobiDB-lite"/>
    </source>
</evidence>
<feature type="region of interest" description="Disordered" evidence="1">
    <location>
        <begin position="236"/>
        <end position="266"/>
    </location>
</feature>
<gene>
    <name evidence="2" type="ORF">GP486_003491</name>
</gene>
<accession>A0A9P8LCY6</accession>
<name>A0A9P8LCY6_9PEZI</name>
<dbReference type="EMBL" id="JAGHQM010000474">
    <property type="protein sequence ID" value="KAH0559989.1"/>
    <property type="molecule type" value="Genomic_DNA"/>
</dbReference>
<organism evidence="2 3">
    <name type="scientific">Trichoglossum hirsutum</name>
    <dbReference type="NCBI Taxonomy" id="265104"/>
    <lineage>
        <taxon>Eukaryota</taxon>
        <taxon>Fungi</taxon>
        <taxon>Dikarya</taxon>
        <taxon>Ascomycota</taxon>
        <taxon>Pezizomycotina</taxon>
        <taxon>Geoglossomycetes</taxon>
        <taxon>Geoglossales</taxon>
        <taxon>Geoglossaceae</taxon>
        <taxon>Trichoglossum</taxon>
    </lineage>
</organism>
<evidence type="ECO:0000313" key="2">
    <source>
        <dbReference type="EMBL" id="KAH0559989.1"/>
    </source>
</evidence>
<evidence type="ECO:0000313" key="3">
    <source>
        <dbReference type="Proteomes" id="UP000750711"/>
    </source>
</evidence>
<sequence>MRLPRDALCSSSWDLRRHMTNVPAPAPEDKNSSPRSMMPPSKADLPPTPVKHSPTLSLESNGVAYNLTALHILTSTYAFHTYTSVSTPQWLTIRPDELWLLLSSISLLIKCRTPKKRNALLYLADDYITASEGNIGMVIGLDIKYRRTKEDGKMVRICEQTLRNDCFRSEDRSAVERNLVLQLGDFVLPQVTDRIVGLNIPITIMYNSLAQYLEEAEGAYCLTEMQLGRKLPLAKEEWRKRKRTPTPPLSDEKEKKFQEAEARADQ</sequence>